<keyword evidence="3" id="KW-0963">Cytoplasm</keyword>
<dbReference type="InterPro" id="IPR036412">
    <property type="entry name" value="HAD-like_sf"/>
</dbReference>
<keyword evidence="6" id="KW-0119">Carbohydrate metabolism</keyword>
<evidence type="ECO:0000313" key="9">
    <source>
        <dbReference type="Proteomes" id="UP000494115"/>
    </source>
</evidence>
<evidence type="ECO:0000256" key="7">
    <source>
        <dbReference type="ARBA" id="ARBA00031828"/>
    </source>
</evidence>
<dbReference type="GO" id="GO:0005975">
    <property type="term" value="P:carbohydrate metabolic process"/>
    <property type="evidence" value="ECO:0007669"/>
    <property type="project" value="InterPro"/>
</dbReference>
<accession>A0A6S7BHQ2</accession>
<dbReference type="GO" id="GO:0005737">
    <property type="term" value="C:cytoplasm"/>
    <property type="evidence" value="ECO:0007669"/>
    <property type="project" value="UniProtKB-SubCell"/>
</dbReference>
<dbReference type="PANTHER" id="PTHR42891">
    <property type="entry name" value="D-GLYCERO-BETA-D-MANNO-HEPTOSE-1,7-BISPHOSPHATE 7-PHOSPHATASE"/>
    <property type="match status" value="1"/>
</dbReference>
<dbReference type="EMBL" id="CADIKM010000039">
    <property type="protein sequence ID" value="CAB3800693.1"/>
    <property type="molecule type" value="Genomic_DNA"/>
</dbReference>
<dbReference type="PANTHER" id="PTHR42891:SF1">
    <property type="entry name" value="D-GLYCERO-BETA-D-MANNO-HEPTOSE-1,7-BISPHOSPHATE 7-PHOSPHATASE"/>
    <property type="match status" value="1"/>
</dbReference>
<name>A0A6S7BHQ2_9BURK</name>
<reference evidence="8 9" key="1">
    <citation type="submission" date="2020-04" db="EMBL/GenBank/DDBJ databases">
        <authorList>
            <person name="De Canck E."/>
        </authorList>
    </citation>
    <scope>NUCLEOTIDE SEQUENCE [LARGE SCALE GENOMIC DNA]</scope>
    <source>
        <strain evidence="8 9">LMG 28138</strain>
    </source>
</reference>
<comment type="subcellular location">
    <subcellularLocation>
        <location evidence="1">Cytoplasm</location>
    </subcellularLocation>
</comment>
<evidence type="ECO:0000256" key="1">
    <source>
        <dbReference type="ARBA" id="ARBA00004496"/>
    </source>
</evidence>
<dbReference type="InterPro" id="IPR006543">
    <property type="entry name" value="Histidinol-phos"/>
</dbReference>
<keyword evidence="9" id="KW-1185">Reference proteome</keyword>
<dbReference type="InterPro" id="IPR006549">
    <property type="entry name" value="HAD-SF_hydro_IIIA"/>
</dbReference>
<dbReference type="Pfam" id="PF13242">
    <property type="entry name" value="Hydrolase_like"/>
    <property type="match status" value="1"/>
</dbReference>
<evidence type="ECO:0000256" key="6">
    <source>
        <dbReference type="ARBA" id="ARBA00023277"/>
    </source>
</evidence>
<comment type="similarity">
    <text evidence="2">Belongs to the GmhB family.</text>
</comment>
<dbReference type="NCBIfam" id="TIGR01656">
    <property type="entry name" value="Histidinol-ppas"/>
    <property type="match status" value="1"/>
</dbReference>
<sequence length="200" mass="21683">MERPAVFLDKDGTLLEDVPFNVDPERMRLAPRAADALRLLGSLDVPLIVISNQSGVALDKFELGALYAVQAHLEALFTEQGAHLTGFYTCPHHPQGTVAIYAVRCACRKPQPGMLYLAAALHAVDLSRSWLVGDILDDVEAGNRSGCKTVLVDNGNETLRAHGPFRTPDLIVGDLFQAACAISRTFGPRKYTVVSDARAK</sequence>
<dbReference type="RefSeq" id="WP_175107516.1">
    <property type="nucleotide sequence ID" value="NZ_CADIKM010000039.1"/>
</dbReference>
<keyword evidence="4" id="KW-0479">Metal-binding</keyword>
<gene>
    <name evidence="8" type="primary">hisB_2</name>
    <name evidence="8" type="ORF">LMG28138_04900</name>
</gene>
<dbReference type="InterPro" id="IPR023214">
    <property type="entry name" value="HAD_sf"/>
</dbReference>
<dbReference type="SUPFAM" id="SSF56784">
    <property type="entry name" value="HAD-like"/>
    <property type="match status" value="1"/>
</dbReference>
<dbReference type="Proteomes" id="UP000494115">
    <property type="component" value="Unassembled WGS sequence"/>
</dbReference>
<dbReference type="GO" id="GO:0046872">
    <property type="term" value="F:metal ion binding"/>
    <property type="evidence" value="ECO:0007669"/>
    <property type="project" value="UniProtKB-KW"/>
</dbReference>
<evidence type="ECO:0000313" key="8">
    <source>
        <dbReference type="EMBL" id="CAB3800693.1"/>
    </source>
</evidence>
<evidence type="ECO:0000256" key="2">
    <source>
        <dbReference type="ARBA" id="ARBA00005628"/>
    </source>
</evidence>
<dbReference type="AlphaFoldDB" id="A0A6S7BHQ2"/>
<evidence type="ECO:0000256" key="4">
    <source>
        <dbReference type="ARBA" id="ARBA00022723"/>
    </source>
</evidence>
<dbReference type="NCBIfam" id="TIGR01662">
    <property type="entry name" value="HAD-SF-IIIA"/>
    <property type="match status" value="1"/>
</dbReference>
<dbReference type="InterPro" id="IPR004446">
    <property type="entry name" value="Heptose_bisP_phosphatase"/>
</dbReference>
<protein>
    <recommendedName>
        <fullName evidence="7">D,D-heptose 1,7-bisphosphate phosphatase</fullName>
    </recommendedName>
</protein>
<proteinExistence type="inferred from homology"/>
<keyword evidence="5 8" id="KW-0378">Hydrolase</keyword>
<dbReference type="Gene3D" id="3.40.50.1000">
    <property type="entry name" value="HAD superfamily/HAD-like"/>
    <property type="match status" value="1"/>
</dbReference>
<organism evidence="8 9">
    <name type="scientific">Pararobbsia alpina</name>
    <dbReference type="NCBI Taxonomy" id="621374"/>
    <lineage>
        <taxon>Bacteria</taxon>
        <taxon>Pseudomonadati</taxon>
        <taxon>Pseudomonadota</taxon>
        <taxon>Betaproteobacteria</taxon>
        <taxon>Burkholderiales</taxon>
        <taxon>Burkholderiaceae</taxon>
        <taxon>Pararobbsia</taxon>
    </lineage>
</organism>
<dbReference type="GO" id="GO:0016791">
    <property type="term" value="F:phosphatase activity"/>
    <property type="evidence" value="ECO:0007669"/>
    <property type="project" value="InterPro"/>
</dbReference>
<evidence type="ECO:0000256" key="3">
    <source>
        <dbReference type="ARBA" id="ARBA00022490"/>
    </source>
</evidence>
<evidence type="ECO:0000256" key="5">
    <source>
        <dbReference type="ARBA" id="ARBA00022801"/>
    </source>
</evidence>